<dbReference type="EMBL" id="CP061800">
    <property type="protein sequence ID" value="QTA86165.1"/>
    <property type="molecule type" value="Genomic_DNA"/>
</dbReference>
<evidence type="ECO:0000313" key="2">
    <source>
        <dbReference type="EMBL" id="QTA85251.1"/>
    </source>
</evidence>
<evidence type="ECO:0000313" key="11">
    <source>
        <dbReference type="EMBL" id="QTA91895.1"/>
    </source>
</evidence>
<dbReference type="KEGG" id="dmm:dnm_021860"/>
<dbReference type="KEGG" id="dmm:dnm_025440"/>
<dbReference type="EMBL" id="CP061800">
    <property type="protein sequence ID" value="QTA85702.1"/>
    <property type="molecule type" value="Genomic_DNA"/>
</dbReference>
<evidence type="ECO:0000313" key="9">
    <source>
        <dbReference type="EMBL" id="QTA88131.1"/>
    </source>
</evidence>
<evidence type="ECO:0000313" key="7">
    <source>
        <dbReference type="EMBL" id="QTA86675.1"/>
    </source>
</evidence>
<dbReference type="KEGG" id="dmm:dnm_041710"/>
<evidence type="ECO:0000313" key="4">
    <source>
        <dbReference type="EMBL" id="QTA86082.1"/>
    </source>
</evidence>
<dbReference type="EMBL" id="CP061800">
    <property type="protein sequence ID" value="QTA86978.1"/>
    <property type="molecule type" value="Genomic_DNA"/>
</dbReference>
<evidence type="ECO:0000313" key="6">
    <source>
        <dbReference type="EMBL" id="QTA86520.1"/>
    </source>
</evidence>
<dbReference type="EMBL" id="CP061800">
    <property type="protein sequence ID" value="QTA86082.1"/>
    <property type="molecule type" value="Genomic_DNA"/>
</dbReference>
<dbReference type="KEGG" id="dmm:dnm_030050"/>
<dbReference type="EMBL" id="CP061800">
    <property type="protein sequence ID" value="QTA84204.1"/>
    <property type="molecule type" value="Genomic_DNA"/>
</dbReference>
<dbReference type="KEGG" id="dmm:dnm_053770"/>
<organism evidence="1 12">
    <name type="scientific">Desulfonema magnum</name>
    <dbReference type="NCBI Taxonomy" id="45655"/>
    <lineage>
        <taxon>Bacteria</taxon>
        <taxon>Pseudomonadati</taxon>
        <taxon>Thermodesulfobacteriota</taxon>
        <taxon>Desulfobacteria</taxon>
        <taxon>Desulfobacterales</taxon>
        <taxon>Desulfococcaceae</taxon>
        <taxon>Desulfonema</taxon>
    </lineage>
</organism>
<reference evidence="1" key="1">
    <citation type="journal article" date="2021" name="Microb. Physiol.">
        <title>Proteogenomic Insights into the Physiology of Marine, Sulfate-Reducing, Filamentous Desulfonema limicola and Desulfonema magnum.</title>
        <authorList>
            <person name="Schnaars V."/>
            <person name="Wohlbrand L."/>
            <person name="Scheve S."/>
            <person name="Hinrichs C."/>
            <person name="Reinhardt R."/>
            <person name="Rabus R."/>
        </authorList>
    </citation>
    <scope>NUCLEOTIDE SEQUENCE</scope>
    <source>
        <strain evidence="1">4be13</strain>
    </source>
</reference>
<evidence type="ECO:0000313" key="12">
    <source>
        <dbReference type="Proteomes" id="UP000663722"/>
    </source>
</evidence>
<evidence type="ECO:0000313" key="10">
    <source>
        <dbReference type="EMBL" id="QTA89327.1"/>
    </source>
</evidence>
<dbReference type="EMBL" id="CP061800">
    <property type="protein sequence ID" value="QTA88131.1"/>
    <property type="molecule type" value="Genomic_DNA"/>
</dbReference>
<evidence type="ECO:0000313" key="5">
    <source>
        <dbReference type="EMBL" id="QTA86165.1"/>
    </source>
</evidence>
<dbReference type="EMBL" id="CP061800">
    <property type="protein sequence ID" value="QTA89327.1"/>
    <property type="molecule type" value="Genomic_DNA"/>
</dbReference>
<dbReference type="EMBL" id="CP061800">
    <property type="protein sequence ID" value="QTA91895.1"/>
    <property type="molecule type" value="Genomic_DNA"/>
</dbReference>
<accession>A0A975BFF7</accession>
<evidence type="ECO:0000313" key="1">
    <source>
        <dbReference type="EMBL" id="QTA84204.1"/>
    </source>
</evidence>
<dbReference type="KEGG" id="dmm:dnm_079690"/>
<dbReference type="KEGG" id="dmm:dnm_017160"/>
<dbReference type="KEGG" id="dmm:dnm_012560"/>
<dbReference type="EMBL" id="CP061800">
    <property type="protein sequence ID" value="QTA86520.1"/>
    <property type="molecule type" value="Genomic_DNA"/>
</dbReference>
<dbReference type="KEGG" id="dmm:dnm_001980"/>
<dbReference type="EMBL" id="CP061800">
    <property type="protein sequence ID" value="QTA86675.1"/>
    <property type="molecule type" value="Genomic_DNA"/>
</dbReference>
<dbReference type="KEGG" id="dmm:dnm_021000"/>
<sequence>MAYDGLRDILYKYTVRKYMSEPLTALIPGADIIRRFLL</sequence>
<dbReference type="EMBL" id="CP061800">
    <property type="protein sequence ID" value="QTA85251.1"/>
    <property type="molecule type" value="Genomic_DNA"/>
</dbReference>
<name>A0A975BFF7_9BACT</name>
<protein>
    <submittedName>
        <fullName evidence="1">Uncharacterized protein</fullName>
    </submittedName>
</protein>
<evidence type="ECO:0000313" key="8">
    <source>
        <dbReference type="EMBL" id="QTA86978.1"/>
    </source>
</evidence>
<gene>
    <name evidence="1" type="ORF">dnm_001980</name>
    <name evidence="2" type="ORF">dnm_012560</name>
    <name evidence="3" type="ORF">dnm_017160</name>
    <name evidence="4" type="ORF">dnm_021000</name>
    <name evidence="5" type="ORF">dnm_021860</name>
    <name evidence="6" type="ORF">dnm_025440</name>
    <name evidence="7" type="ORF">dnm_026990</name>
    <name evidence="8" type="ORF">dnm_030050</name>
    <name evidence="9" type="ORF">dnm_041710</name>
    <name evidence="10" type="ORF">dnm_053770</name>
    <name evidence="11" type="ORF">dnm_079690</name>
</gene>
<evidence type="ECO:0000313" key="3">
    <source>
        <dbReference type="EMBL" id="QTA85702.1"/>
    </source>
</evidence>
<proteinExistence type="predicted"/>
<keyword evidence="12" id="KW-1185">Reference proteome</keyword>
<dbReference type="Proteomes" id="UP000663722">
    <property type="component" value="Chromosome"/>
</dbReference>
<dbReference type="AlphaFoldDB" id="A0A975BFF7"/>
<dbReference type="KEGG" id="dmm:dnm_026990"/>